<evidence type="ECO:0008006" key="11">
    <source>
        <dbReference type="Google" id="ProtNLM"/>
    </source>
</evidence>
<evidence type="ECO:0000256" key="5">
    <source>
        <dbReference type="RuleBase" id="RU003369"/>
    </source>
</evidence>
<evidence type="ECO:0000256" key="3">
    <source>
        <dbReference type="PIRSR" id="PIRSR000102-1"/>
    </source>
</evidence>
<reference evidence="9 10" key="1">
    <citation type="journal article" date="2018" name="Mycol. Prog.">
        <title>Coniella lustricola, a new species from submerged detritus.</title>
        <authorList>
            <person name="Raudabaugh D.B."/>
            <person name="Iturriaga T."/>
            <person name="Carver A."/>
            <person name="Mondo S."/>
            <person name="Pangilinan J."/>
            <person name="Lipzen A."/>
            <person name="He G."/>
            <person name="Amirebrahimi M."/>
            <person name="Grigoriev I.V."/>
            <person name="Miller A.N."/>
        </authorList>
    </citation>
    <scope>NUCLEOTIDE SEQUENCE [LARGE SCALE GENOMIC DNA]</scope>
    <source>
        <strain evidence="9 10">B22-T-1</strain>
    </source>
</reference>
<evidence type="ECO:0000313" key="10">
    <source>
        <dbReference type="Proteomes" id="UP000241462"/>
    </source>
</evidence>
<dbReference type="InterPro" id="IPR001236">
    <property type="entry name" value="Lactate/malate_DH_N"/>
</dbReference>
<dbReference type="SUPFAM" id="SSF56327">
    <property type="entry name" value="LDH C-terminal domain-like"/>
    <property type="match status" value="1"/>
</dbReference>
<dbReference type="STRING" id="2025994.A0A2T3A404"/>
<dbReference type="AlphaFoldDB" id="A0A2T3A404"/>
<sequence>MSPSSSLTSRIAVVGAGEVGATIAYSLLLSQIASEIVLVDPQEAVRDAQIQDLSDASYEGGTTTTVVRAGTHKEAGQCDIVVMTAGAKQKKGESRTDLVGRNLAILQSSIDDMKPFARHTVLLLVTNPVDVLTHFAQHYAGLPRAQVIGSGTALDSARLRGILARQLGVAASSVHAFVLGEHGESQVVAWSRVAVGGIPLDQTVLSSPSSSSSSSSSVGGPAKQGAGHSVQASLDKAAIGQETRDKAAAIIEAKGSTAFGIGGVASSLCRTILYDQRDVVPVSHYQEDLQVCLSTPVVLGRKGIVQRVDMKLESEEREALVQSAERLREVIEEAQKE</sequence>
<proteinExistence type="inferred from homology"/>
<dbReference type="PIRSF" id="PIRSF000102">
    <property type="entry name" value="Lac_mal_DH"/>
    <property type="match status" value="1"/>
</dbReference>
<dbReference type="Gene3D" id="3.90.110.10">
    <property type="entry name" value="Lactate dehydrogenase/glycoside hydrolase, family 4, C-terminal"/>
    <property type="match status" value="1"/>
</dbReference>
<evidence type="ECO:0000256" key="2">
    <source>
        <dbReference type="ARBA" id="ARBA00023027"/>
    </source>
</evidence>
<dbReference type="InterPro" id="IPR001557">
    <property type="entry name" value="L-lactate/malate_DH"/>
</dbReference>
<dbReference type="InterPro" id="IPR015955">
    <property type="entry name" value="Lactate_DH/Glyco_Ohase_4_C"/>
</dbReference>
<dbReference type="PANTHER" id="PTHR43128:SF16">
    <property type="entry name" value="L-LACTATE DEHYDROGENASE"/>
    <property type="match status" value="1"/>
</dbReference>
<dbReference type="Gene3D" id="3.40.50.720">
    <property type="entry name" value="NAD(P)-binding Rossmann-like Domain"/>
    <property type="match status" value="1"/>
</dbReference>
<feature type="compositionally biased region" description="Low complexity" evidence="6">
    <location>
        <begin position="206"/>
        <end position="217"/>
    </location>
</feature>
<dbReference type="InParanoid" id="A0A2T3A404"/>
<evidence type="ECO:0000256" key="6">
    <source>
        <dbReference type="SAM" id="MobiDB-lite"/>
    </source>
</evidence>
<dbReference type="CDD" id="cd00300">
    <property type="entry name" value="LDH_like"/>
    <property type="match status" value="1"/>
</dbReference>
<dbReference type="OrthoDB" id="6270329at2759"/>
<dbReference type="InterPro" id="IPR022383">
    <property type="entry name" value="Lactate/malate_DH_C"/>
</dbReference>
<dbReference type="Pfam" id="PF02866">
    <property type="entry name" value="Ldh_1_C"/>
    <property type="match status" value="2"/>
</dbReference>
<dbReference type="Pfam" id="PF00056">
    <property type="entry name" value="Ldh_1_N"/>
    <property type="match status" value="1"/>
</dbReference>
<feature type="domain" description="Lactate/malate dehydrogenase C-terminal" evidence="8">
    <location>
        <begin position="234"/>
        <end position="336"/>
    </location>
</feature>
<evidence type="ECO:0000256" key="1">
    <source>
        <dbReference type="ARBA" id="ARBA00023002"/>
    </source>
</evidence>
<feature type="region of interest" description="Disordered" evidence="6">
    <location>
        <begin position="206"/>
        <end position="227"/>
    </location>
</feature>
<protein>
    <recommendedName>
        <fullName evidence="11">L-lactate dehydrogenase</fullName>
    </recommendedName>
</protein>
<dbReference type="Proteomes" id="UP000241462">
    <property type="component" value="Unassembled WGS sequence"/>
</dbReference>
<gene>
    <name evidence="9" type="ORF">BD289DRAFT_483877</name>
</gene>
<feature type="binding site" evidence="4">
    <location>
        <begin position="125"/>
        <end position="127"/>
    </location>
    <ligand>
        <name>NAD(+)</name>
        <dbReference type="ChEBI" id="CHEBI:57540"/>
    </ligand>
</feature>
<comment type="similarity">
    <text evidence="5">Belongs to the LDH/MDH superfamily.</text>
</comment>
<dbReference type="PANTHER" id="PTHR43128">
    <property type="entry name" value="L-2-HYDROXYCARBOXYLATE DEHYDROGENASE (NAD(P)(+))"/>
    <property type="match status" value="1"/>
</dbReference>
<feature type="domain" description="Lactate/malate dehydrogenase N-terminal" evidence="7">
    <location>
        <begin position="10"/>
        <end position="149"/>
    </location>
</feature>
<evidence type="ECO:0000313" key="9">
    <source>
        <dbReference type="EMBL" id="PSR82431.1"/>
    </source>
</evidence>
<evidence type="ECO:0000259" key="8">
    <source>
        <dbReference type="Pfam" id="PF02866"/>
    </source>
</evidence>
<feature type="domain" description="Lactate/malate dehydrogenase C-terminal" evidence="8">
    <location>
        <begin position="152"/>
        <end position="209"/>
    </location>
</feature>
<keyword evidence="1 5" id="KW-0560">Oxidoreductase</keyword>
<dbReference type="GO" id="GO:0004459">
    <property type="term" value="F:L-lactate dehydrogenase (NAD+) activity"/>
    <property type="evidence" value="ECO:0007669"/>
    <property type="project" value="TreeGrafter"/>
</dbReference>
<evidence type="ECO:0000259" key="7">
    <source>
        <dbReference type="Pfam" id="PF00056"/>
    </source>
</evidence>
<name>A0A2T3A404_9PEZI</name>
<feature type="binding site" evidence="4">
    <location>
        <begin position="15"/>
        <end position="20"/>
    </location>
    <ligand>
        <name>NAD(+)</name>
        <dbReference type="ChEBI" id="CHEBI:57540"/>
    </ligand>
</feature>
<feature type="binding site" evidence="4">
    <location>
        <position position="102"/>
    </location>
    <ligand>
        <name>NAD(+)</name>
        <dbReference type="ChEBI" id="CHEBI:57540"/>
    </ligand>
</feature>
<feature type="active site" description="Proton acceptor" evidence="3">
    <location>
        <position position="182"/>
    </location>
</feature>
<evidence type="ECO:0000256" key="4">
    <source>
        <dbReference type="PIRSR" id="PIRSR000102-3"/>
    </source>
</evidence>
<dbReference type="SUPFAM" id="SSF51735">
    <property type="entry name" value="NAD(P)-binding Rossmann-fold domains"/>
    <property type="match status" value="1"/>
</dbReference>
<dbReference type="EMBL" id="KZ678478">
    <property type="protein sequence ID" value="PSR82431.1"/>
    <property type="molecule type" value="Genomic_DNA"/>
</dbReference>
<keyword evidence="10" id="KW-1185">Reference proteome</keyword>
<keyword evidence="2 4" id="KW-0520">NAD</keyword>
<dbReference type="GO" id="GO:0006089">
    <property type="term" value="P:lactate metabolic process"/>
    <property type="evidence" value="ECO:0007669"/>
    <property type="project" value="TreeGrafter"/>
</dbReference>
<dbReference type="InterPro" id="IPR036291">
    <property type="entry name" value="NAD(P)-bd_dom_sf"/>
</dbReference>
<accession>A0A2T3A404</accession>
<feature type="binding site" evidence="4">
    <location>
        <position position="40"/>
    </location>
    <ligand>
        <name>NAD(+)</name>
        <dbReference type="ChEBI" id="CHEBI:57540"/>
    </ligand>
</feature>
<dbReference type="PRINTS" id="PR00086">
    <property type="entry name" value="LLDHDRGNASE"/>
</dbReference>
<organism evidence="9 10">
    <name type="scientific">Coniella lustricola</name>
    <dbReference type="NCBI Taxonomy" id="2025994"/>
    <lineage>
        <taxon>Eukaryota</taxon>
        <taxon>Fungi</taxon>
        <taxon>Dikarya</taxon>
        <taxon>Ascomycota</taxon>
        <taxon>Pezizomycotina</taxon>
        <taxon>Sordariomycetes</taxon>
        <taxon>Sordariomycetidae</taxon>
        <taxon>Diaporthales</taxon>
        <taxon>Schizoparmaceae</taxon>
        <taxon>Coniella</taxon>
    </lineage>
</organism>